<dbReference type="InterPro" id="IPR040704">
    <property type="entry name" value="HEPN_AbiU2"/>
</dbReference>
<proteinExistence type="predicted"/>
<dbReference type="AlphaFoldDB" id="Q7UT62"/>
<name>Q7UT62_RHOBA</name>
<reference evidence="2 3" key="1">
    <citation type="journal article" date="2003" name="Proc. Natl. Acad. Sci. U.S.A.">
        <title>Complete genome sequence of the marine planctomycete Pirellula sp. strain 1.</title>
        <authorList>
            <person name="Gloeckner F.O."/>
            <person name="Kube M."/>
            <person name="Bauer M."/>
            <person name="Teeling H."/>
            <person name="Lombardot T."/>
            <person name="Ludwig W."/>
            <person name="Gade D."/>
            <person name="Beck A."/>
            <person name="Borzym K."/>
            <person name="Heitmann K."/>
            <person name="Rabus R."/>
            <person name="Schlesner H."/>
            <person name="Amann R."/>
            <person name="Reinhardt R."/>
        </authorList>
    </citation>
    <scope>NUCLEOTIDE SEQUENCE [LARGE SCALE GENOMIC DNA]</scope>
    <source>
        <strain evidence="3">DSM 10527 / NCIMB 13988 / SH1</strain>
    </source>
</reference>
<accession>Q7UT62</accession>
<dbReference type="Pfam" id="PF18734">
    <property type="entry name" value="HEPN_AbiU2"/>
    <property type="match status" value="1"/>
</dbReference>
<dbReference type="STRING" id="243090.RB4084"/>
<dbReference type="RefSeq" id="WP_011119710.1">
    <property type="nucleotide sequence ID" value="NC_005027.1"/>
</dbReference>
<evidence type="ECO:0000313" key="2">
    <source>
        <dbReference type="EMBL" id="CAD73576.1"/>
    </source>
</evidence>
<gene>
    <name evidence="2" type="ordered locus">RB4084</name>
</gene>
<sequence>MRYITYLWQTYKQLFAESSKRRNLLHAEAGDFFRLVDDVLLDAILLGMARLHDEAQKGKSRNLSLQYIIELIPNPAHAQLISWFIRSRNGESTAQTHRNSPTGSSSSILAKIPEAQRAV</sequence>
<organism evidence="2 3">
    <name type="scientific">Rhodopirellula baltica (strain DSM 10527 / NCIMB 13988 / SH1)</name>
    <dbReference type="NCBI Taxonomy" id="243090"/>
    <lineage>
        <taxon>Bacteria</taxon>
        <taxon>Pseudomonadati</taxon>
        <taxon>Planctomycetota</taxon>
        <taxon>Planctomycetia</taxon>
        <taxon>Pirellulales</taxon>
        <taxon>Pirellulaceae</taxon>
        <taxon>Rhodopirellula</taxon>
    </lineage>
</organism>
<evidence type="ECO:0000313" key="3">
    <source>
        <dbReference type="Proteomes" id="UP000001025"/>
    </source>
</evidence>
<keyword evidence="3" id="KW-1185">Reference proteome</keyword>
<dbReference type="HOGENOM" id="CLU_2059540_0_0_0"/>
<evidence type="ECO:0000259" key="1">
    <source>
        <dbReference type="Pfam" id="PF18734"/>
    </source>
</evidence>
<protein>
    <recommendedName>
        <fullName evidence="1">HEPN AbiU2-like domain-containing protein</fullName>
    </recommendedName>
</protein>
<dbReference type="EnsemblBacteria" id="CAD73576">
    <property type="protein sequence ID" value="CAD73576"/>
    <property type="gene ID" value="RB4084"/>
</dbReference>
<dbReference type="Proteomes" id="UP000001025">
    <property type="component" value="Chromosome"/>
</dbReference>
<dbReference type="EMBL" id="BX294139">
    <property type="protein sequence ID" value="CAD73576.1"/>
    <property type="molecule type" value="Genomic_DNA"/>
</dbReference>
<feature type="domain" description="HEPN AbiU2-like" evidence="1">
    <location>
        <begin position="6"/>
        <end position="91"/>
    </location>
</feature>
<dbReference type="InParanoid" id="Q7UT62"/>
<dbReference type="KEGG" id="rba:RB4084"/>